<gene>
    <name evidence="7 11" type="primary">dnaK</name>
    <name evidence="11" type="ORF">GPA25_08490</name>
</gene>
<dbReference type="SUPFAM" id="SSF100920">
    <property type="entry name" value="Heat shock protein 70kD (HSP70), peptide-binding domain"/>
    <property type="match status" value="1"/>
</dbReference>
<evidence type="ECO:0000256" key="8">
    <source>
        <dbReference type="RuleBase" id="RU003322"/>
    </source>
</evidence>
<keyword evidence="7" id="KW-0143">Chaperone</keyword>
<feature type="modified residue" description="Phosphothreonine; by autocatalysis" evidence="7">
    <location>
        <position position="199"/>
    </location>
</feature>
<dbReference type="PROSITE" id="PS00329">
    <property type="entry name" value="HSP70_2"/>
    <property type="match status" value="1"/>
</dbReference>
<dbReference type="NCBIfam" id="TIGR02350">
    <property type="entry name" value="prok_dnaK"/>
    <property type="match status" value="1"/>
</dbReference>
<keyword evidence="6 7" id="KW-0346">Stress response</keyword>
<evidence type="ECO:0000256" key="1">
    <source>
        <dbReference type="ARBA" id="ARBA00007381"/>
    </source>
</evidence>
<dbReference type="Proteomes" id="UP000648984">
    <property type="component" value="Unassembled WGS sequence"/>
</dbReference>
<evidence type="ECO:0000313" key="11">
    <source>
        <dbReference type="EMBL" id="NMG74798.1"/>
    </source>
</evidence>
<dbReference type="PROSITE" id="PS00297">
    <property type="entry name" value="HSP70_1"/>
    <property type="match status" value="1"/>
</dbReference>
<dbReference type="SUPFAM" id="SSF100934">
    <property type="entry name" value="Heat shock protein 70kD (HSP70), C-terminal subdomain"/>
    <property type="match status" value="1"/>
</dbReference>
<comment type="function">
    <text evidence="7">Acts as a chaperone.</text>
</comment>
<accession>A0ABX1Q8V2</accession>
<keyword evidence="4 7" id="KW-0547">Nucleotide-binding</keyword>
<evidence type="ECO:0000256" key="3">
    <source>
        <dbReference type="ARBA" id="ARBA00022553"/>
    </source>
</evidence>
<keyword evidence="5 7" id="KW-0067">ATP-binding</keyword>
<dbReference type="InterPro" id="IPR029048">
    <property type="entry name" value="HSP70_C_sf"/>
</dbReference>
<dbReference type="EMBL" id="WTVQ01000011">
    <property type="protein sequence ID" value="NMG74798.1"/>
    <property type="molecule type" value="Genomic_DNA"/>
</dbReference>
<dbReference type="Gene3D" id="1.20.1270.10">
    <property type="match status" value="1"/>
</dbReference>
<keyword evidence="3 7" id="KW-0597">Phosphoprotein</keyword>
<dbReference type="InterPro" id="IPR018181">
    <property type="entry name" value="Heat_shock_70_CS"/>
</dbReference>
<dbReference type="InterPro" id="IPR029047">
    <property type="entry name" value="HSP70_peptide-bd_sf"/>
</dbReference>
<sequence>MGKIIGIDLGTTNSCVSVMEGGKPKVIENSEGARTTPSVVAYAEDGEILTGAPAKRQAVTNARNTLFAVKRLIGRRFEEKEVQKDIDLMPYTICKADNGDAWVEVRGKKVAPPQVSAEVLRKMKKTAEDYLGEEVTEAVITVPAYFNDSQRQATKDAGRIAGLEVKRIINEPTAAALAFGMDKKPGDSKIAVYDLGGGTFDISIIEIADIDGEHQFEVLATNGDTFLGGEDFDQRLIDYIVTEFKKEQGVDLKNDVLALQRLKEAAEKAKIELSSSQQTEVNLPYITADATGPKHLAVKITRAKFESLVEDLVQRTIEPCRVALKDAGIKMTDIDDVILVGGQTRMPKVQEKVKEFFGKEPRKDVNPDEAVAVGASIQGGVLQGEVKDVLLLDVTPLSLGIETLGGVMTKLIQKNTTIPTKASQVFSTADDNQNAVTIHVLQGEREMAAGNKSLGQFNLSDIPPAPRGMPQIEVTFDIDANGILHVSAKDKATGKENKIKIQANSGLSDEEIQRMVQDAAAHAEEDKKAHELVDTRNQCDALVHSVKKSLTEYGDKISADEKAKIESAMKDAEESLKSNDKTTIEAKTQALAMASQKLGEQMYAQAQGAEAGAADAAAGGASSGGSKAADADVVDAEFTEVKDKK</sequence>
<dbReference type="Gene3D" id="3.30.420.40">
    <property type="match status" value="2"/>
</dbReference>
<dbReference type="PANTHER" id="PTHR19375">
    <property type="entry name" value="HEAT SHOCK PROTEIN 70KDA"/>
    <property type="match status" value="1"/>
</dbReference>
<evidence type="ECO:0000256" key="6">
    <source>
        <dbReference type="ARBA" id="ARBA00023016"/>
    </source>
</evidence>
<evidence type="ECO:0000256" key="4">
    <source>
        <dbReference type="ARBA" id="ARBA00022741"/>
    </source>
</evidence>
<comment type="induction">
    <text evidence="7">By stress conditions e.g. heat shock.</text>
</comment>
<evidence type="ECO:0000313" key="12">
    <source>
        <dbReference type="Proteomes" id="UP000648984"/>
    </source>
</evidence>
<feature type="coiled-coil region" evidence="9">
    <location>
        <begin position="252"/>
        <end position="279"/>
    </location>
</feature>
<dbReference type="NCBIfam" id="NF003520">
    <property type="entry name" value="PRK05183.1"/>
    <property type="match status" value="1"/>
</dbReference>
<dbReference type="PROSITE" id="PS01036">
    <property type="entry name" value="HSP70_3"/>
    <property type="match status" value="1"/>
</dbReference>
<protein>
    <recommendedName>
        <fullName evidence="2 7">Chaperone protein DnaK</fullName>
    </recommendedName>
    <alternativeName>
        <fullName evidence="7">HSP70</fullName>
    </alternativeName>
    <alternativeName>
        <fullName evidence="7">Heat shock 70 kDa protein</fullName>
    </alternativeName>
    <alternativeName>
        <fullName evidence="7">Heat shock protein 70</fullName>
    </alternativeName>
</protein>
<evidence type="ECO:0000256" key="2">
    <source>
        <dbReference type="ARBA" id="ARBA00014415"/>
    </source>
</evidence>
<dbReference type="NCBIfam" id="NF001413">
    <property type="entry name" value="PRK00290.1"/>
    <property type="match status" value="1"/>
</dbReference>
<keyword evidence="12" id="KW-1185">Reference proteome</keyword>
<dbReference type="SUPFAM" id="SSF53067">
    <property type="entry name" value="Actin-like ATPase domain"/>
    <property type="match status" value="2"/>
</dbReference>
<dbReference type="Gene3D" id="3.90.640.10">
    <property type="entry name" value="Actin, Chain A, domain 4"/>
    <property type="match status" value="1"/>
</dbReference>
<reference evidence="11 12" key="1">
    <citation type="submission" date="2019-12" db="EMBL/GenBank/DDBJ databases">
        <title>Comparative genomics gives insights into the taxonomy of the Azoarcus-Aromatoleum group and reveals separate origins of nif in the plant-associated Azoarcus and non-plant-associated Aromatoleum sub-groups.</title>
        <authorList>
            <person name="Lafos M."/>
            <person name="Maluk M."/>
            <person name="Batista M."/>
            <person name="Junghare M."/>
            <person name="Carmona M."/>
            <person name="Faoro H."/>
            <person name="Cruz L.M."/>
            <person name="Battistoni F."/>
            <person name="De Souza E."/>
            <person name="Pedrosa F."/>
            <person name="Chen W.-M."/>
            <person name="Poole P.S."/>
            <person name="Dixon R.A."/>
            <person name="James E.K."/>
        </authorList>
    </citation>
    <scope>NUCLEOTIDE SEQUENCE [LARGE SCALE GENOMIC DNA]</scope>
    <source>
        <strain evidence="11 12">22Lin</strain>
    </source>
</reference>
<comment type="caution">
    <text evidence="11">The sequence shown here is derived from an EMBL/GenBank/DDBJ whole genome shotgun (WGS) entry which is preliminary data.</text>
</comment>
<proteinExistence type="evidence at transcript level"/>
<dbReference type="Gene3D" id="2.60.34.10">
    <property type="entry name" value="Substrate Binding Domain Of DNAk, Chain A, domain 1"/>
    <property type="match status" value="1"/>
</dbReference>
<dbReference type="InterPro" id="IPR013126">
    <property type="entry name" value="Hsp_70_fam"/>
</dbReference>
<dbReference type="Pfam" id="PF00012">
    <property type="entry name" value="HSP70"/>
    <property type="match status" value="1"/>
</dbReference>
<feature type="region of interest" description="Disordered" evidence="10">
    <location>
        <begin position="605"/>
        <end position="645"/>
    </location>
</feature>
<evidence type="ECO:0000256" key="9">
    <source>
        <dbReference type="SAM" id="Coils"/>
    </source>
</evidence>
<evidence type="ECO:0000256" key="10">
    <source>
        <dbReference type="SAM" id="MobiDB-lite"/>
    </source>
</evidence>
<dbReference type="RefSeq" id="WP_169259947.1">
    <property type="nucleotide sequence ID" value="NZ_WTVQ01000011.1"/>
</dbReference>
<comment type="similarity">
    <text evidence="1 7 8">Belongs to the heat shock protein 70 family.</text>
</comment>
<evidence type="ECO:0000256" key="5">
    <source>
        <dbReference type="ARBA" id="ARBA00022840"/>
    </source>
</evidence>
<dbReference type="PRINTS" id="PR00301">
    <property type="entry name" value="HEATSHOCK70"/>
</dbReference>
<dbReference type="InterPro" id="IPR043129">
    <property type="entry name" value="ATPase_NBD"/>
</dbReference>
<dbReference type="HAMAP" id="MF_00332">
    <property type="entry name" value="DnaK"/>
    <property type="match status" value="1"/>
</dbReference>
<organism evidence="11 12">
    <name type="scientific">Aromatoleum diolicum</name>
    <dbReference type="NCBI Taxonomy" id="75796"/>
    <lineage>
        <taxon>Bacteria</taxon>
        <taxon>Pseudomonadati</taxon>
        <taxon>Pseudomonadota</taxon>
        <taxon>Betaproteobacteria</taxon>
        <taxon>Rhodocyclales</taxon>
        <taxon>Rhodocyclaceae</taxon>
        <taxon>Aromatoleum</taxon>
    </lineage>
</organism>
<feature type="compositionally biased region" description="Low complexity" evidence="10">
    <location>
        <begin position="605"/>
        <end position="628"/>
    </location>
</feature>
<keyword evidence="9" id="KW-0175">Coiled coil</keyword>
<dbReference type="InterPro" id="IPR012725">
    <property type="entry name" value="Chaperone_DnaK"/>
</dbReference>
<dbReference type="CDD" id="cd10234">
    <property type="entry name" value="ASKHA_NBD_HSP70_DnaK-like"/>
    <property type="match status" value="1"/>
</dbReference>
<evidence type="ECO:0000256" key="7">
    <source>
        <dbReference type="HAMAP-Rule" id="MF_00332"/>
    </source>
</evidence>
<name>A0ABX1Q8V2_9RHOO</name>